<sequence length="130" mass="14598">MEIVSRHIQQNSIQLTWKSLTLGFCAWLQKKPHLGDEEAMICSSVGTGDRLCQHHVLLVSPPDMEIILQVPVSRTVGISRSPSVVSGDGRRFWTTGDCVQHRFTEEGGRYRYSNREHGDPALLSTLHVLC</sequence>
<reference evidence="1" key="1">
    <citation type="submission" date="2016-01" db="EMBL/GenBank/DDBJ databases">
        <title>Reference transcriptome for the parasite Schistocephalus solidus: insights into the molecular evolution of parasitism.</title>
        <authorList>
            <person name="Hebert F.O."/>
            <person name="Grambauer S."/>
            <person name="Barber I."/>
            <person name="Landry C.R."/>
            <person name="Aubin-Horth N."/>
        </authorList>
    </citation>
    <scope>NUCLEOTIDE SEQUENCE</scope>
</reference>
<dbReference type="EMBL" id="GEEE01007841">
    <property type="protein sequence ID" value="JAP55384.1"/>
    <property type="molecule type" value="Transcribed_RNA"/>
</dbReference>
<evidence type="ECO:0000313" key="1">
    <source>
        <dbReference type="EMBL" id="JAP55384.1"/>
    </source>
</evidence>
<organism evidence="1">
    <name type="scientific">Schistocephalus solidus</name>
    <name type="common">Tapeworm</name>
    <dbReference type="NCBI Taxonomy" id="70667"/>
    <lineage>
        <taxon>Eukaryota</taxon>
        <taxon>Metazoa</taxon>
        <taxon>Spiralia</taxon>
        <taxon>Lophotrochozoa</taxon>
        <taxon>Platyhelminthes</taxon>
        <taxon>Cestoda</taxon>
        <taxon>Eucestoda</taxon>
        <taxon>Diphyllobothriidea</taxon>
        <taxon>Diphyllobothriidae</taxon>
        <taxon>Schistocephalus</taxon>
    </lineage>
</organism>
<gene>
    <name evidence="1" type="ORF">TR87026</name>
</gene>
<proteinExistence type="predicted"/>
<name>A0A0X3PUG5_SCHSO</name>
<protein>
    <submittedName>
        <fullName evidence="1">Uncharacterized protein</fullName>
    </submittedName>
</protein>
<accession>A0A0X3PUG5</accession>
<dbReference type="AlphaFoldDB" id="A0A0X3PUG5"/>